<keyword evidence="3" id="KW-1185">Reference proteome</keyword>
<comment type="caution">
    <text evidence="2">The sequence shown here is derived from an EMBL/GenBank/DDBJ whole genome shotgun (WGS) entry which is preliminary data.</text>
</comment>
<accession>A0A4Q2SEP4</accession>
<dbReference type="RefSeq" id="WP_129454212.1">
    <property type="nucleotide sequence ID" value="NZ_JACXYX010000009.1"/>
</dbReference>
<feature type="region of interest" description="Disordered" evidence="1">
    <location>
        <begin position="1"/>
        <end position="21"/>
    </location>
</feature>
<reference evidence="2 3" key="1">
    <citation type="submission" date="2019-01" db="EMBL/GenBank/DDBJ databases">
        <title>Novel species of Nocardioides.</title>
        <authorList>
            <person name="Liu Q."/>
            <person name="Xin Y.-H."/>
        </authorList>
    </citation>
    <scope>NUCLEOTIDE SEQUENCE [LARGE SCALE GENOMIC DNA]</scope>
    <source>
        <strain evidence="2 3">CGMCC 4.6875</strain>
    </source>
</reference>
<evidence type="ECO:0000256" key="1">
    <source>
        <dbReference type="SAM" id="MobiDB-lite"/>
    </source>
</evidence>
<name>A0A4Q2SEP4_9ACTN</name>
<gene>
    <name evidence="2" type="ORF">EUA07_06610</name>
</gene>
<protein>
    <submittedName>
        <fullName evidence="2">Uncharacterized protein</fullName>
    </submittedName>
</protein>
<dbReference type="EMBL" id="SDWU01000006">
    <property type="protein sequence ID" value="RYC03221.1"/>
    <property type="molecule type" value="Genomic_DNA"/>
</dbReference>
<organism evidence="2 3">
    <name type="scientific">Nocardioides ganghwensis</name>
    <dbReference type="NCBI Taxonomy" id="252230"/>
    <lineage>
        <taxon>Bacteria</taxon>
        <taxon>Bacillati</taxon>
        <taxon>Actinomycetota</taxon>
        <taxon>Actinomycetes</taxon>
        <taxon>Propionibacteriales</taxon>
        <taxon>Nocardioidaceae</taxon>
        <taxon>Nocardioides</taxon>
    </lineage>
</organism>
<evidence type="ECO:0000313" key="2">
    <source>
        <dbReference type="EMBL" id="RYC03221.1"/>
    </source>
</evidence>
<evidence type="ECO:0000313" key="3">
    <source>
        <dbReference type="Proteomes" id="UP000293291"/>
    </source>
</evidence>
<proteinExistence type="predicted"/>
<sequence>MTKKKPQDGDDLADLAHVLPPVPSTNAPRRFVSTESGIAVLQSGGTVEEALAADDAQDARWAARLAAEAQEAADRATRRQLDIAERRMRLADRLRRQRAREQGQGSS</sequence>
<dbReference type="AlphaFoldDB" id="A0A4Q2SEP4"/>
<dbReference type="Proteomes" id="UP000293291">
    <property type="component" value="Unassembled WGS sequence"/>
</dbReference>